<evidence type="ECO:0000313" key="1">
    <source>
        <dbReference type="EMBL" id="KNC85078.1"/>
    </source>
</evidence>
<dbReference type="InterPro" id="IPR036388">
    <property type="entry name" value="WH-like_DNA-bd_sf"/>
</dbReference>
<dbReference type="RefSeq" id="XP_014158980.1">
    <property type="nucleotide sequence ID" value="XM_014303505.1"/>
</dbReference>
<reference evidence="1 2" key="1">
    <citation type="submission" date="2011-02" db="EMBL/GenBank/DDBJ databases">
        <title>The Genome Sequence of Sphaeroforma arctica JP610.</title>
        <authorList>
            <consortium name="The Broad Institute Genome Sequencing Platform"/>
            <person name="Russ C."/>
            <person name="Cuomo C."/>
            <person name="Young S.K."/>
            <person name="Zeng Q."/>
            <person name="Gargeya S."/>
            <person name="Alvarado L."/>
            <person name="Berlin A."/>
            <person name="Chapman S.B."/>
            <person name="Chen Z."/>
            <person name="Freedman E."/>
            <person name="Gellesch M."/>
            <person name="Goldberg J."/>
            <person name="Griggs A."/>
            <person name="Gujja S."/>
            <person name="Heilman E."/>
            <person name="Heiman D."/>
            <person name="Howarth C."/>
            <person name="Mehta T."/>
            <person name="Neiman D."/>
            <person name="Pearson M."/>
            <person name="Roberts A."/>
            <person name="Saif S."/>
            <person name="Shea T."/>
            <person name="Shenoy N."/>
            <person name="Sisk P."/>
            <person name="Stolte C."/>
            <person name="Sykes S."/>
            <person name="White J."/>
            <person name="Yandava C."/>
            <person name="Burger G."/>
            <person name="Gray M.W."/>
            <person name="Holland P.W.H."/>
            <person name="King N."/>
            <person name="Lang F.B.F."/>
            <person name="Roger A.J."/>
            <person name="Ruiz-Trillo I."/>
            <person name="Haas B."/>
            <person name="Nusbaum C."/>
            <person name="Birren B."/>
        </authorList>
    </citation>
    <scope>NUCLEOTIDE SEQUENCE [LARGE SCALE GENOMIC DNA]</scope>
    <source>
        <strain evidence="1 2">JP610</strain>
    </source>
</reference>
<proteinExistence type="predicted"/>
<protein>
    <submittedName>
        <fullName evidence="1">Uncharacterized protein</fullName>
    </submittedName>
</protein>
<dbReference type="SUPFAM" id="SSF46785">
    <property type="entry name" value="Winged helix' DNA-binding domain"/>
    <property type="match status" value="1"/>
</dbReference>
<accession>A0A0L0GA21</accession>
<evidence type="ECO:0000313" key="2">
    <source>
        <dbReference type="Proteomes" id="UP000054560"/>
    </source>
</evidence>
<dbReference type="AlphaFoldDB" id="A0A0L0GA21"/>
<dbReference type="Proteomes" id="UP000054560">
    <property type="component" value="Unassembled WGS sequence"/>
</dbReference>
<feature type="non-terminal residue" evidence="1">
    <location>
        <position position="60"/>
    </location>
</feature>
<name>A0A0L0GA21_9EUKA</name>
<dbReference type="EMBL" id="KQ241721">
    <property type="protein sequence ID" value="KNC85078.1"/>
    <property type="molecule type" value="Genomic_DNA"/>
</dbReference>
<sequence length="60" mass="6647">MSAGGIADQELLAIARKLCATVDIRTRFYRLIPYHNSFLGSDLVHAMIKLELASDENLAI</sequence>
<gene>
    <name evidence="1" type="ORF">SARC_02706</name>
</gene>
<organism evidence="1 2">
    <name type="scientific">Sphaeroforma arctica JP610</name>
    <dbReference type="NCBI Taxonomy" id="667725"/>
    <lineage>
        <taxon>Eukaryota</taxon>
        <taxon>Ichthyosporea</taxon>
        <taxon>Ichthyophonida</taxon>
        <taxon>Sphaeroforma</taxon>
    </lineage>
</organism>
<dbReference type="InterPro" id="IPR036390">
    <property type="entry name" value="WH_DNA-bd_sf"/>
</dbReference>
<dbReference type="CDD" id="cd04371">
    <property type="entry name" value="DEP"/>
    <property type="match status" value="1"/>
</dbReference>
<dbReference type="Gene3D" id="1.10.10.10">
    <property type="entry name" value="Winged helix-like DNA-binding domain superfamily/Winged helix DNA-binding domain"/>
    <property type="match status" value="1"/>
</dbReference>
<dbReference type="GeneID" id="25903210"/>
<keyword evidence="2" id="KW-1185">Reference proteome</keyword>